<gene>
    <name evidence="14" type="ORF">J3Q64DRAFT_1720674</name>
</gene>
<proteinExistence type="inferred from homology"/>
<dbReference type="InterPro" id="IPR032678">
    <property type="entry name" value="tRNA-synt_1_cat_dom"/>
</dbReference>
<dbReference type="PANTHER" id="PTHR10890">
    <property type="entry name" value="CYSTEINYL-TRNA SYNTHETASE"/>
    <property type="match status" value="1"/>
</dbReference>
<keyword evidence="4" id="KW-0479">Metal-binding</keyword>
<evidence type="ECO:0000256" key="1">
    <source>
        <dbReference type="ARBA" id="ARBA00001947"/>
    </source>
</evidence>
<organism evidence="14 15">
    <name type="scientific">Phycomyces blakesleeanus</name>
    <dbReference type="NCBI Taxonomy" id="4837"/>
    <lineage>
        <taxon>Eukaryota</taxon>
        <taxon>Fungi</taxon>
        <taxon>Fungi incertae sedis</taxon>
        <taxon>Mucoromycota</taxon>
        <taxon>Mucoromycotina</taxon>
        <taxon>Mucoromycetes</taxon>
        <taxon>Mucorales</taxon>
        <taxon>Phycomycetaceae</taxon>
        <taxon>Phycomyces</taxon>
    </lineage>
</organism>
<evidence type="ECO:0000259" key="13">
    <source>
        <dbReference type="Pfam" id="PF01406"/>
    </source>
</evidence>
<name>A0ABR3B9K3_PHYBL</name>
<dbReference type="Gene3D" id="1.20.120.1910">
    <property type="entry name" value="Cysteine-tRNA ligase, C-terminal anti-codon recognition domain"/>
    <property type="match status" value="1"/>
</dbReference>
<dbReference type="PANTHER" id="PTHR10890:SF3">
    <property type="entry name" value="CYSTEINE--TRNA LIGASE, CYTOPLASMIC"/>
    <property type="match status" value="1"/>
</dbReference>
<sequence length="807" mass="92230">MRVLVSLSLRCYIYSPHVFVKPPLQFVRPFSAFRTLMSAESAVPSRQQPKWHLPAKKVQPTLHLQNSLTKTKTEFIPKDGRRVTWYNCGPTVYDASHMGHARTYLTMDIIRRILEDYFKYDVLFVQNITDIDDKIILRARQDYLFKNHKANTKELDLALINQVEKARKEFIDSKLAKIEGAVALATQDWNMFVKKMTPEEIAKAVVIDEKFKMYLSALQVSFDAVQKAKQALEKKDTSKQAADELLEASQFVLSLYLDKRKGNEVNDPKVFRELPAYWEDMFFKDLDALNVRAPDVQTRVSEYVPEIVTYVEKIISNGYAYAVDGSVYFDTTRYDGHHGHHYAKLEPWSKGDQALIEDGEGSLGSKLQGKKSPNDFALWKSSKPGEPEWNSPWGLGRPGWHIECSVMASAVLGENMDIHSGGIDLAFPHHDNELAQAEAYYDCGQWVNYFLHAGHLHVEGQKMSKSLKNFITIQEALQTFSARQLRLFFLRHQWDAKMDFKQSSMQETIQIETTIKNFFDNTKAIMNRIRSDGSRGADEHADGSITHRYRDAEKRLLEVLQQKQDAVHAALCDSFNTPTAMEEIMNLINETNKYMAGGAKLVNLHLLGKVAKWTTNMMKIFGVAENGAEIGFGASGQAGVSTEDVLMPYLHALSSYRDQVRSLARDQAPHKEFLDLCDRLRDTQMVDLGVALDDQDDGTALVKLVPREELIKAREKKLAFLAEKEAKKAAAAAEREKKRLERLEKGKVSPLEMFKNSEEFKTFDTNGMPTHSKDGEEITKSRKKKLQKEWDMQKKLHDEYLKEFPSK</sequence>
<feature type="region of interest" description="Disordered" evidence="12">
    <location>
        <begin position="759"/>
        <end position="790"/>
    </location>
</feature>
<dbReference type="PRINTS" id="PR00983">
    <property type="entry name" value="TRNASYNTHCYS"/>
</dbReference>
<accession>A0ABR3B9K3</accession>
<keyword evidence="6" id="KW-0862">Zinc</keyword>
<keyword evidence="11" id="KW-0175">Coiled coil</keyword>
<evidence type="ECO:0000256" key="2">
    <source>
        <dbReference type="ARBA" id="ARBA00012832"/>
    </source>
</evidence>
<keyword evidence="3" id="KW-0436">Ligase</keyword>
<evidence type="ECO:0000256" key="11">
    <source>
        <dbReference type="SAM" id="Coils"/>
    </source>
</evidence>
<evidence type="ECO:0000256" key="4">
    <source>
        <dbReference type="ARBA" id="ARBA00022723"/>
    </source>
</evidence>
<dbReference type="HAMAP" id="MF_00041">
    <property type="entry name" value="Cys_tRNA_synth"/>
    <property type="match status" value="1"/>
</dbReference>
<feature type="coiled-coil region" evidence="11">
    <location>
        <begin position="215"/>
        <end position="248"/>
    </location>
</feature>
<dbReference type="InterPro" id="IPR014729">
    <property type="entry name" value="Rossmann-like_a/b/a_fold"/>
</dbReference>
<dbReference type="NCBIfam" id="TIGR00435">
    <property type="entry name" value="cysS"/>
    <property type="match status" value="1"/>
</dbReference>
<dbReference type="InterPro" id="IPR024909">
    <property type="entry name" value="Cys-tRNA/MSH_ligase"/>
</dbReference>
<reference evidence="14 15" key="1">
    <citation type="submission" date="2024-04" db="EMBL/GenBank/DDBJ databases">
        <title>Symmetric and asymmetric DNA N6-adenine methylation regulates different biological responses in Mucorales.</title>
        <authorList>
            <consortium name="Lawrence Berkeley National Laboratory"/>
            <person name="Lax C."/>
            <person name="Mondo S.J."/>
            <person name="Osorio-Concepcion M."/>
            <person name="Muszewska A."/>
            <person name="Corrochano-Luque M."/>
            <person name="Gutierrez G."/>
            <person name="Riley R."/>
            <person name="Lipzen A."/>
            <person name="Guo J."/>
            <person name="Hundley H."/>
            <person name="Amirebrahimi M."/>
            <person name="Ng V."/>
            <person name="Lorenzo-Gutierrez D."/>
            <person name="Binder U."/>
            <person name="Yang J."/>
            <person name="Song Y."/>
            <person name="Canovas D."/>
            <person name="Navarro E."/>
            <person name="Freitag M."/>
            <person name="Gabaldon T."/>
            <person name="Grigoriev I.V."/>
            <person name="Corrochano L.M."/>
            <person name="Nicolas F.E."/>
            <person name="Garre V."/>
        </authorList>
    </citation>
    <scope>NUCLEOTIDE SEQUENCE [LARGE SCALE GENOMIC DNA]</scope>
    <source>
        <strain evidence="14 15">L51</strain>
    </source>
</reference>
<evidence type="ECO:0000256" key="5">
    <source>
        <dbReference type="ARBA" id="ARBA00022741"/>
    </source>
</evidence>
<dbReference type="Proteomes" id="UP001448207">
    <property type="component" value="Unassembled WGS sequence"/>
</dbReference>
<dbReference type="Pfam" id="PF01406">
    <property type="entry name" value="tRNA-synt_1e"/>
    <property type="match status" value="1"/>
</dbReference>
<dbReference type="EC" id="6.1.1.16" evidence="2"/>
<keyword evidence="7" id="KW-0067">ATP-binding</keyword>
<feature type="compositionally biased region" description="Basic and acidic residues" evidence="12">
    <location>
        <begin position="771"/>
        <end position="780"/>
    </location>
</feature>
<dbReference type="CDD" id="cd00672">
    <property type="entry name" value="CysRS_core"/>
    <property type="match status" value="1"/>
</dbReference>
<evidence type="ECO:0000256" key="12">
    <source>
        <dbReference type="SAM" id="MobiDB-lite"/>
    </source>
</evidence>
<evidence type="ECO:0000313" key="15">
    <source>
        <dbReference type="Proteomes" id="UP001448207"/>
    </source>
</evidence>
<dbReference type="InterPro" id="IPR009080">
    <property type="entry name" value="tRNAsynth_Ia_anticodon-bd"/>
</dbReference>
<dbReference type="SUPFAM" id="SSF52374">
    <property type="entry name" value="Nucleotidylyl transferase"/>
    <property type="match status" value="1"/>
</dbReference>
<feature type="domain" description="tRNA synthetases class I catalytic" evidence="13">
    <location>
        <begin position="77"/>
        <end position="508"/>
    </location>
</feature>
<dbReference type="Gene3D" id="3.40.50.620">
    <property type="entry name" value="HUPs"/>
    <property type="match status" value="1"/>
</dbReference>
<evidence type="ECO:0000256" key="10">
    <source>
        <dbReference type="ARBA" id="ARBA00031499"/>
    </source>
</evidence>
<dbReference type="EMBL" id="JBCLYO010000002">
    <property type="protein sequence ID" value="KAL0092718.1"/>
    <property type="molecule type" value="Genomic_DNA"/>
</dbReference>
<keyword evidence="5" id="KW-0547">Nucleotide-binding</keyword>
<comment type="caution">
    <text evidence="14">The sequence shown here is derived from an EMBL/GenBank/DDBJ whole genome shotgun (WGS) entry which is preliminary data.</text>
</comment>
<evidence type="ECO:0000256" key="7">
    <source>
        <dbReference type="ARBA" id="ARBA00022840"/>
    </source>
</evidence>
<keyword evidence="9" id="KW-0030">Aminoacyl-tRNA synthetase</keyword>
<dbReference type="SUPFAM" id="SSF47323">
    <property type="entry name" value="Anticodon-binding domain of a subclass of class I aminoacyl-tRNA synthetases"/>
    <property type="match status" value="1"/>
</dbReference>
<keyword evidence="8" id="KW-0648">Protein biosynthesis</keyword>
<evidence type="ECO:0000256" key="8">
    <source>
        <dbReference type="ARBA" id="ARBA00022917"/>
    </source>
</evidence>
<protein>
    <recommendedName>
        <fullName evidence="2">cysteine--tRNA ligase</fullName>
        <ecNumber evidence="2">6.1.1.16</ecNumber>
    </recommendedName>
    <alternativeName>
        <fullName evidence="10">Cysteinyl-tRNA synthetase</fullName>
    </alternativeName>
</protein>
<evidence type="ECO:0000256" key="3">
    <source>
        <dbReference type="ARBA" id="ARBA00022598"/>
    </source>
</evidence>
<evidence type="ECO:0000256" key="6">
    <source>
        <dbReference type="ARBA" id="ARBA00022833"/>
    </source>
</evidence>
<comment type="cofactor">
    <cofactor evidence="1">
        <name>Zn(2+)</name>
        <dbReference type="ChEBI" id="CHEBI:29105"/>
    </cofactor>
</comment>
<evidence type="ECO:0000313" key="14">
    <source>
        <dbReference type="EMBL" id="KAL0092718.1"/>
    </source>
</evidence>
<dbReference type="InterPro" id="IPR015803">
    <property type="entry name" value="Cys-tRNA-ligase"/>
</dbReference>
<evidence type="ECO:0000256" key="9">
    <source>
        <dbReference type="ARBA" id="ARBA00023146"/>
    </source>
</evidence>
<keyword evidence="15" id="KW-1185">Reference proteome</keyword>